<feature type="coiled-coil region" evidence="3">
    <location>
        <begin position="477"/>
        <end position="549"/>
    </location>
</feature>
<comment type="subcellular location">
    <subcellularLocation>
        <location evidence="1">Nucleus</location>
    </subcellularLocation>
</comment>
<dbReference type="GO" id="GO:0000445">
    <property type="term" value="C:THO complex part of transcription export complex"/>
    <property type="evidence" value="ECO:0007669"/>
    <property type="project" value="InterPro"/>
</dbReference>
<dbReference type="Gene3D" id="1.10.150.650">
    <property type="match status" value="1"/>
</dbReference>
<reference evidence="5" key="1">
    <citation type="journal article" date="2011" name="PLoS Biol.">
        <title>Gene gain and loss during evolution of obligate parasitism in the white rust pathogen of Arabidopsis thaliana.</title>
        <authorList>
            <person name="Kemen E."/>
            <person name="Gardiner A."/>
            <person name="Schultz-Larsen T."/>
            <person name="Kemen A.C."/>
            <person name="Balmuth A.L."/>
            <person name="Robert-Seilaniantz A."/>
            <person name="Bailey K."/>
            <person name="Holub E."/>
            <person name="Studholme D.J."/>
            <person name="Maclean D."/>
            <person name="Jones J.D."/>
        </authorList>
    </citation>
    <scope>NUCLEOTIDE SEQUENCE</scope>
</reference>
<dbReference type="PANTHER" id="PTHR42924:SF3">
    <property type="entry name" value="POLYMERASE_HISTIDINOL PHOSPHATASE N-TERMINAL DOMAIN-CONTAINING PROTEIN"/>
    <property type="match status" value="1"/>
</dbReference>
<dbReference type="InterPro" id="IPR052018">
    <property type="entry name" value="PHP_domain"/>
</dbReference>
<evidence type="ECO:0000259" key="4">
    <source>
        <dbReference type="SMART" id="SM00481"/>
    </source>
</evidence>
<dbReference type="Gene3D" id="3.20.20.140">
    <property type="entry name" value="Metal-dependent hydrolases"/>
    <property type="match status" value="1"/>
</dbReference>
<dbReference type="EMBL" id="FR824091">
    <property type="protein sequence ID" value="CCA18157.1"/>
    <property type="molecule type" value="Genomic_DNA"/>
</dbReference>
<dbReference type="AlphaFoldDB" id="F0WAI6"/>
<dbReference type="InterPro" id="IPR008501">
    <property type="entry name" value="THOC7/Mft1"/>
</dbReference>
<dbReference type="InterPro" id="IPR003141">
    <property type="entry name" value="Pol/His_phosphatase_N"/>
</dbReference>
<dbReference type="InterPro" id="IPR004013">
    <property type="entry name" value="PHP_dom"/>
</dbReference>
<gene>
    <name evidence="5" type="primary">AlNc14C46G3711</name>
    <name evidence="5" type="ORF">ALNC14_043000</name>
</gene>
<evidence type="ECO:0000256" key="3">
    <source>
        <dbReference type="SAM" id="Coils"/>
    </source>
</evidence>
<reference evidence="5" key="2">
    <citation type="submission" date="2011-02" db="EMBL/GenBank/DDBJ databases">
        <authorList>
            <person name="MacLean D."/>
        </authorList>
    </citation>
    <scope>NUCLEOTIDE SEQUENCE</scope>
</reference>
<evidence type="ECO:0000256" key="2">
    <source>
        <dbReference type="ARBA" id="ARBA00023242"/>
    </source>
</evidence>
<dbReference type="Pfam" id="PF05615">
    <property type="entry name" value="THOC7"/>
    <property type="match status" value="1"/>
</dbReference>
<dbReference type="SUPFAM" id="SSF89550">
    <property type="entry name" value="PHP domain-like"/>
    <property type="match status" value="1"/>
</dbReference>
<organism evidence="5">
    <name type="scientific">Albugo laibachii Nc14</name>
    <dbReference type="NCBI Taxonomy" id="890382"/>
    <lineage>
        <taxon>Eukaryota</taxon>
        <taxon>Sar</taxon>
        <taxon>Stramenopiles</taxon>
        <taxon>Oomycota</taxon>
        <taxon>Peronosporomycetes</taxon>
        <taxon>Albuginales</taxon>
        <taxon>Albuginaceae</taxon>
        <taxon>Albugo</taxon>
    </lineage>
</organism>
<dbReference type="Pfam" id="PF02811">
    <property type="entry name" value="PHP"/>
    <property type="match status" value="1"/>
</dbReference>
<sequence>MKILHVYIYNLDRICGYQGDKFKMVPQQRKFMADFHMHSTCSDGKLRPSHVIREAAGNGVTYMSLTDHDTMAGTNEALQTAQQLGVFAFPGVEISAEVISENLHILGYFPPGFESEQLETQLSKIRVARYARGKKMLEKLAHMGIKIEWKQVLEVAGEAAPGRPHIAQVMVNCGFVRTFREAFDRYLHNDGPAYAQGQHYPPEQAIKLIKSIGGISILAHPWACKDPMTVVRQVAKQGIDGIEVFHSISTVEKYSAIADELGLLKSGGTDFHAYNTKNDNGPGAVLFSRANVEAFLAHAKSVWEPQLRETLNKIKIKLRSGVESSVSLLIWKKLEECARAAIKSLDLTVSVSDSGHYHAIIRRRLLTRTSAIGKSGIKRCADSMITYLHTIADEHADATKSKIELDGALWEIEQAELEASKTKIFGQTCKKELQAYGDLHTTIDASIDRVSKEIIQLKCAVRKEKTLRMYKEEYETLAKLVNQYPSQKETLREVERKKARLVEAKQALQSVDRKLENRVKQFSLLLTTIQDLKCTLDEEVDEVIEENQDVSSNESGTEKTEEKIIGMVQAC</sequence>
<keyword evidence="3" id="KW-0175">Coiled coil</keyword>
<evidence type="ECO:0000313" key="5">
    <source>
        <dbReference type="EMBL" id="CCA18157.1"/>
    </source>
</evidence>
<accession>F0WAI6</accession>
<dbReference type="CDD" id="cd07438">
    <property type="entry name" value="PHP_HisPPase_AMP"/>
    <property type="match status" value="1"/>
</dbReference>
<protein>
    <submittedName>
        <fullName evidence="5">Uncharacterized protein AlNc14C46G3711</fullName>
    </submittedName>
</protein>
<dbReference type="SMART" id="SM00481">
    <property type="entry name" value="POLIIIAc"/>
    <property type="match status" value="1"/>
</dbReference>
<name>F0WAI6_9STRA</name>
<proteinExistence type="predicted"/>
<feature type="domain" description="Polymerase/histidinol phosphatase N-terminal" evidence="4">
    <location>
        <begin position="33"/>
        <end position="98"/>
    </location>
</feature>
<dbReference type="PANTHER" id="PTHR42924">
    <property type="entry name" value="EXONUCLEASE"/>
    <property type="match status" value="1"/>
</dbReference>
<dbReference type="GO" id="GO:0035312">
    <property type="term" value="F:5'-3' DNA exonuclease activity"/>
    <property type="evidence" value="ECO:0007669"/>
    <property type="project" value="TreeGrafter"/>
</dbReference>
<dbReference type="GO" id="GO:0004534">
    <property type="term" value="F:5'-3' RNA exonuclease activity"/>
    <property type="evidence" value="ECO:0007669"/>
    <property type="project" value="TreeGrafter"/>
</dbReference>
<keyword evidence="2" id="KW-0539">Nucleus</keyword>
<dbReference type="InterPro" id="IPR016195">
    <property type="entry name" value="Pol/histidinol_Pase-like"/>
</dbReference>
<dbReference type="HOGENOM" id="CLU_477702_0_0_1"/>
<dbReference type="GO" id="GO:0006397">
    <property type="term" value="P:mRNA processing"/>
    <property type="evidence" value="ECO:0007669"/>
    <property type="project" value="InterPro"/>
</dbReference>
<evidence type="ECO:0000256" key="1">
    <source>
        <dbReference type="ARBA" id="ARBA00004123"/>
    </source>
</evidence>